<keyword evidence="2" id="KW-0479">Metal-binding</keyword>
<dbReference type="InterPro" id="IPR017900">
    <property type="entry name" value="4Fe4S_Fe_S_CS"/>
</dbReference>
<dbReference type="InterPro" id="IPR004108">
    <property type="entry name" value="Fe_hydrogenase_lsu_C"/>
</dbReference>
<dbReference type="InterPro" id="IPR000014">
    <property type="entry name" value="PAS"/>
</dbReference>
<dbReference type="Proteomes" id="UP000293296">
    <property type="component" value="Chromosome"/>
</dbReference>
<reference evidence="7 8" key="1">
    <citation type="submission" date="2018-02" db="EMBL/GenBank/DDBJ databases">
        <title>Genome sequence of Desulfovibrio carbinolicus DSM 3852.</title>
        <authorList>
            <person name="Wilbanks E."/>
            <person name="Skennerton C.T."/>
            <person name="Orphan V.J."/>
        </authorList>
    </citation>
    <scope>NUCLEOTIDE SEQUENCE [LARGE SCALE GENOMIC DNA]</scope>
    <source>
        <strain evidence="7 8">DSM 3852</strain>
    </source>
</reference>
<dbReference type="SUPFAM" id="SSF54862">
    <property type="entry name" value="4Fe-4S ferredoxins"/>
    <property type="match status" value="1"/>
</dbReference>
<dbReference type="InterPro" id="IPR007202">
    <property type="entry name" value="4Fe-4S_dom"/>
</dbReference>
<dbReference type="PROSITE" id="PS00198">
    <property type="entry name" value="4FE4S_FER_1"/>
    <property type="match status" value="1"/>
</dbReference>
<dbReference type="GO" id="GO:0046872">
    <property type="term" value="F:metal ion binding"/>
    <property type="evidence" value="ECO:0007669"/>
    <property type="project" value="UniProtKB-KW"/>
</dbReference>
<evidence type="ECO:0000313" key="7">
    <source>
        <dbReference type="EMBL" id="QAZ69145.1"/>
    </source>
</evidence>
<evidence type="ECO:0000256" key="4">
    <source>
        <dbReference type="ARBA" id="ARBA00023014"/>
    </source>
</evidence>
<dbReference type="InterPro" id="IPR017896">
    <property type="entry name" value="4Fe4S_Fe-S-bd"/>
</dbReference>
<keyword evidence="3" id="KW-0408">Iron</keyword>
<evidence type="ECO:0000313" key="8">
    <source>
        <dbReference type="Proteomes" id="UP000293296"/>
    </source>
</evidence>
<dbReference type="Pfam" id="PF02906">
    <property type="entry name" value="Fe_hyd_lg_C"/>
    <property type="match status" value="1"/>
</dbReference>
<accession>A0A4P6HPV4</accession>
<protein>
    <submittedName>
        <fullName evidence="7">[Fe-S]-binding protein</fullName>
    </submittedName>
</protein>
<keyword evidence="4" id="KW-0411">Iron-sulfur</keyword>
<dbReference type="EMBL" id="CP026538">
    <property type="protein sequence ID" value="QAZ69145.1"/>
    <property type="molecule type" value="Genomic_DNA"/>
</dbReference>
<organism evidence="7 8">
    <name type="scientific">Solidesulfovibrio carbinolicus</name>
    <dbReference type="NCBI Taxonomy" id="296842"/>
    <lineage>
        <taxon>Bacteria</taxon>
        <taxon>Pseudomonadati</taxon>
        <taxon>Thermodesulfobacteriota</taxon>
        <taxon>Desulfovibrionia</taxon>
        <taxon>Desulfovibrionales</taxon>
        <taxon>Desulfovibrionaceae</taxon>
        <taxon>Solidesulfovibrio</taxon>
    </lineage>
</organism>
<dbReference type="SUPFAM" id="SSF53920">
    <property type="entry name" value="Fe-only hydrogenase"/>
    <property type="match status" value="1"/>
</dbReference>
<dbReference type="OrthoDB" id="9810782at2"/>
<dbReference type="GO" id="GO:0051539">
    <property type="term" value="F:4 iron, 4 sulfur cluster binding"/>
    <property type="evidence" value="ECO:0007669"/>
    <property type="project" value="UniProtKB-KW"/>
</dbReference>
<feature type="domain" description="4Fe-4S ferredoxin-type" evidence="5">
    <location>
        <begin position="5"/>
        <end position="33"/>
    </location>
</feature>
<name>A0A4P6HPV4_9BACT</name>
<dbReference type="PROSITE" id="PS51379">
    <property type="entry name" value="4FE4S_FER_2"/>
    <property type="match status" value="2"/>
</dbReference>
<keyword evidence="8" id="KW-1185">Reference proteome</keyword>
<dbReference type="RefSeq" id="WP_129355260.1">
    <property type="nucleotide sequence ID" value="NZ_CP026538.1"/>
</dbReference>
<dbReference type="Gene3D" id="3.30.70.20">
    <property type="match status" value="1"/>
</dbReference>
<evidence type="ECO:0000256" key="2">
    <source>
        <dbReference type="ARBA" id="ARBA00022723"/>
    </source>
</evidence>
<evidence type="ECO:0000259" key="6">
    <source>
        <dbReference type="PROSITE" id="PS51656"/>
    </source>
</evidence>
<feature type="domain" description="4Fe-4S" evidence="6">
    <location>
        <begin position="357"/>
        <end position="419"/>
    </location>
</feature>
<dbReference type="KEGG" id="dcb:C3Y92_18630"/>
<dbReference type="InterPro" id="IPR050340">
    <property type="entry name" value="Cytosolic_Fe-S_CAF"/>
</dbReference>
<dbReference type="Gene3D" id="1.10.15.40">
    <property type="entry name" value="Electron transport complex subunit B, putative Fe-S cluster"/>
    <property type="match status" value="1"/>
</dbReference>
<keyword evidence="1" id="KW-0004">4Fe-4S</keyword>
<gene>
    <name evidence="7" type="ORF">C3Y92_18630</name>
</gene>
<evidence type="ECO:0000256" key="1">
    <source>
        <dbReference type="ARBA" id="ARBA00022485"/>
    </source>
</evidence>
<proteinExistence type="predicted"/>
<dbReference type="Pfam" id="PF04060">
    <property type="entry name" value="FeS"/>
    <property type="match status" value="1"/>
</dbReference>
<dbReference type="PROSITE" id="PS51656">
    <property type="entry name" value="4FE4S"/>
    <property type="match status" value="1"/>
</dbReference>
<dbReference type="Gene3D" id="3.40.950.10">
    <property type="entry name" value="Fe-only Hydrogenase (Larger Subunit), Chain L, domain 3"/>
    <property type="match status" value="1"/>
</dbReference>
<dbReference type="AlphaFoldDB" id="A0A4P6HPV4"/>
<dbReference type="Pfam" id="PF13188">
    <property type="entry name" value="PAS_8"/>
    <property type="match status" value="1"/>
</dbReference>
<dbReference type="Pfam" id="PF13237">
    <property type="entry name" value="Fer4_10"/>
    <property type="match status" value="1"/>
</dbReference>
<dbReference type="PANTHER" id="PTHR11615">
    <property type="entry name" value="NITRATE, FORMATE, IRON DEHYDROGENASE"/>
    <property type="match status" value="1"/>
</dbReference>
<evidence type="ECO:0000256" key="3">
    <source>
        <dbReference type="ARBA" id="ARBA00023004"/>
    </source>
</evidence>
<evidence type="ECO:0000259" key="5">
    <source>
        <dbReference type="PROSITE" id="PS51379"/>
    </source>
</evidence>
<sequence length="583" mass="63848">MHSHYPIYTIEAECQDCYRCLRQCPVKAIQVENGRATVVPELCIACGQCVAACPSQAKQVRSDLFGVYKLLRSDKLAYVSLAPSWVTEFPDVSPEAMIAALRKLGFSGVSETALGAQEVSAAVAGILAQGGPRLLLSTACPAAVDFIRGYMPELVPNLTPLLSPLLSHCRMLRRNYGQDIGVVFFGPCVAKKSEADNHPALLDAAMTFTDLKAMLREENIRPEDLIPGPADRFMPHPAREGALYPVEGGMSDTIKAYAGNDKVCFTTLSGIPTIESALQGVHNHVLPRPVFIEMLACVGGCVRGPCVSSRRPRLLDQLDVFARAAQPGDDLPVRQPAVSITERKNPAPVDLPVYSEDQYTRVLRLIGKFTPEDEVNCGGCGHESCRGLARAMLEGLAEPSMCVHFLRKRATRKANALLRCIPAGVVIANNKLQIIECNEHFARLFGEETVMAYEASPGMEGAALDKIVPFISLFRRSLETETDIHRDALRFDDRVFSVTIFTIEPRNVIGGIVFDVTGSELRRDEIANRAREIIRKNLETVQEIACRLGENMADTEILLRSLAEGFSSGAKPIGDKDMRGRRP</sequence>
<feature type="domain" description="4Fe-4S ferredoxin-type" evidence="5">
    <location>
        <begin position="34"/>
        <end position="63"/>
    </location>
</feature>
<dbReference type="InterPro" id="IPR009016">
    <property type="entry name" value="Fe_hydrogenase"/>
</dbReference>